<dbReference type="Pfam" id="PF13499">
    <property type="entry name" value="EF-hand_7"/>
    <property type="match status" value="2"/>
</dbReference>
<dbReference type="InterPro" id="IPR018247">
    <property type="entry name" value="EF_Hand_1_Ca_BS"/>
</dbReference>
<dbReference type="GO" id="GO:0005509">
    <property type="term" value="F:calcium ion binding"/>
    <property type="evidence" value="ECO:0007669"/>
    <property type="project" value="InterPro"/>
</dbReference>
<dbReference type="SMART" id="SM00054">
    <property type="entry name" value="EFh"/>
    <property type="match status" value="4"/>
</dbReference>
<feature type="domain" description="EF-hand" evidence="2">
    <location>
        <begin position="5"/>
        <end position="40"/>
    </location>
</feature>
<keyword evidence="1" id="KW-0106">Calcium</keyword>
<evidence type="ECO:0000313" key="4">
    <source>
        <dbReference type="Proteomes" id="UP000243686"/>
    </source>
</evidence>
<sequence>MCCPAKKAEMLELLSVLDKNNDKKVSVDELKEFLEQGRGTTLDKDIVQKFIDKHDKDKDGKLDLEELAECLAKSEVKAVLECLDSNKDGKISVEELKTFLDSANCILKREDVEAFIKTHDADKDGKLDLDELVACLS</sequence>
<dbReference type="SUPFAM" id="SSF47473">
    <property type="entry name" value="EF-hand"/>
    <property type="match status" value="1"/>
</dbReference>
<accession>A0A1S8WU52</accession>
<evidence type="ECO:0000256" key="1">
    <source>
        <dbReference type="ARBA" id="ARBA00022837"/>
    </source>
</evidence>
<dbReference type="Gene3D" id="1.10.238.10">
    <property type="entry name" value="EF-hand"/>
    <property type="match status" value="2"/>
</dbReference>
<gene>
    <name evidence="3" type="ORF">X801_06202</name>
</gene>
<keyword evidence="4" id="KW-1185">Reference proteome</keyword>
<dbReference type="Proteomes" id="UP000243686">
    <property type="component" value="Unassembled WGS sequence"/>
</dbReference>
<feature type="domain" description="EF-hand" evidence="2">
    <location>
        <begin position="42"/>
        <end position="77"/>
    </location>
</feature>
<dbReference type="PROSITE" id="PS50222">
    <property type="entry name" value="EF_HAND_2"/>
    <property type="match status" value="4"/>
</dbReference>
<dbReference type="EMBL" id="KV894681">
    <property type="protein sequence ID" value="OON17951.1"/>
    <property type="molecule type" value="Genomic_DNA"/>
</dbReference>
<dbReference type="InterPro" id="IPR002048">
    <property type="entry name" value="EF_hand_dom"/>
</dbReference>
<evidence type="ECO:0000313" key="3">
    <source>
        <dbReference type="EMBL" id="OON17951.1"/>
    </source>
</evidence>
<feature type="domain" description="EF-hand" evidence="2">
    <location>
        <begin position="107"/>
        <end position="137"/>
    </location>
</feature>
<dbReference type="CDD" id="cd00051">
    <property type="entry name" value="EFh"/>
    <property type="match status" value="1"/>
</dbReference>
<dbReference type="PANTHER" id="PTHR10827:SF85">
    <property type="entry name" value="CALCIUM-BINDING PROTEIN"/>
    <property type="match status" value="1"/>
</dbReference>
<evidence type="ECO:0000259" key="2">
    <source>
        <dbReference type="PROSITE" id="PS50222"/>
    </source>
</evidence>
<dbReference type="PANTHER" id="PTHR10827">
    <property type="entry name" value="RETICULOCALBIN"/>
    <property type="match status" value="1"/>
</dbReference>
<protein>
    <submittedName>
        <fullName evidence="3">EF hand</fullName>
    </submittedName>
</protein>
<proteinExistence type="predicted"/>
<organism evidence="3 4">
    <name type="scientific">Opisthorchis viverrini</name>
    <name type="common">Southeast Asian liver fluke</name>
    <dbReference type="NCBI Taxonomy" id="6198"/>
    <lineage>
        <taxon>Eukaryota</taxon>
        <taxon>Metazoa</taxon>
        <taxon>Spiralia</taxon>
        <taxon>Lophotrochozoa</taxon>
        <taxon>Platyhelminthes</taxon>
        <taxon>Trematoda</taxon>
        <taxon>Digenea</taxon>
        <taxon>Opisthorchiida</taxon>
        <taxon>Opisthorchiata</taxon>
        <taxon>Opisthorchiidae</taxon>
        <taxon>Opisthorchis</taxon>
    </lineage>
</organism>
<feature type="domain" description="EF-hand" evidence="2">
    <location>
        <begin position="78"/>
        <end position="106"/>
    </location>
</feature>
<name>A0A1S8WU52_OPIVI</name>
<dbReference type="PROSITE" id="PS00018">
    <property type="entry name" value="EF_HAND_1"/>
    <property type="match status" value="4"/>
</dbReference>
<dbReference type="InterPro" id="IPR011992">
    <property type="entry name" value="EF-hand-dom_pair"/>
</dbReference>
<feature type="non-terminal residue" evidence="3">
    <location>
        <position position="137"/>
    </location>
</feature>
<reference evidence="3 4" key="1">
    <citation type="submission" date="2015-03" db="EMBL/GenBank/DDBJ databases">
        <title>Draft genome of the nematode, Opisthorchis viverrini.</title>
        <authorList>
            <person name="Mitreva M."/>
        </authorList>
    </citation>
    <scope>NUCLEOTIDE SEQUENCE [LARGE SCALE GENOMIC DNA]</scope>
    <source>
        <strain evidence="3">Khon Kaen</strain>
    </source>
</reference>
<dbReference type="AlphaFoldDB" id="A0A1S8WU52"/>